<protein>
    <submittedName>
        <fullName evidence="1">Uncharacterized protein</fullName>
    </submittedName>
</protein>
<reference evidence="1" key="1">
    <citation type="journal article" date="2014" name="Int. J. Syst. Evol. Microbiol.">
        <title>Complete genome sequence of Corynebacterium casei LMG S-19264T (=DSM 44701T), isolated from a smear-ripened cheese.</title>
        <authorList>
            <consortium name="US DOE Joint Genome Institute (JGI-PGF)"/>
            <person name="Walter F."/>
            <person name="Albersmeier A."/>
            <person name="Kalinowski J."/>
            <person name="Ruckert C."/>
        </authorList>
    </citation>
    <scope>NUCLEOTIDE SEQUENCE</scope>
    <source>
        <strain evidence="1">NBRC 112290</strain>
    </source>
</reference>
<organism evidence="1 3">
    <name type="scientific">Litorihabitans aurantiacus</name>
    <dbReference type="NCBI Taxonomy" id="1930061"/>
    <lineage>
        <taxon>Bacteria</taxon>
        <taxon>Bacillati</taxon>
        <taxon>Actinomycetota</taxon>
        <taxon>Actinomycetes</taxon>
        <taxon>Micrococcales</taxon>
        <taxon>Beutenbergiaceae</taxon>
        <taxon>Litorihabitans</taxon>
    </lineage>
</organism>
<dbReference type="Proteomes" id="UP001157161">
    <property type="component" value="Unassembled WGS sequence"/>
</dbReference>
<dbReference type="RefSeq" id="WP_284252384.1">
    <property type="nucleotide sequence ID" value="NZ_BSUM01000001.1"/>
</dbReference>
<dbReference type="EMBL" id="BSUM01000002">
    <property type="protein sequence ID" value="GMA33626.1"/>
    <property type="molecule type" value="Genomic_DNA"/>
</dbReference>
<keyword evidence="3" id="KW-1185">Reference proteome</keyword>
<gene>
    <name evidence="1" type="ORF">GCM10025875_35130</name>
    <name evidence="2" type="ORF">GCM10025875_36180</name>
</gene>
<dbReference type="AlphaFoldDB" id="A0AA38CUP2"/>
<sequence length="79" mass="8674">MTEQTSPEPVQQINALVVHISGRPDVETTRTAAAIGRDETVGDVVDRLLQAHGTTFRGSHLEIRLTEGKKLDWATHAQD</sequence>
<dbReference type="EMBL" id="BSUM01000001">
    <property type="protein sequence ID" value="GMA33521.1"/>
    <property type="molecule type" value="Genomic_DNA"/>
</dbReference>
<evidence type="ECO:0000313" key="1">
    <source>
        <dbReference type="EMBL" id="GMA33521.1"/>
    </source>
</evidence>
<comment type="caution">
    <text evidence="1">The sequence shown here is derived from an EMBL/GenBank/DDBJ whole genome shotgun (WGS) entry which is preliminary data.</text>
</comment>
<name>A0AA38CUP2_9MICO</name>
<accession>A0AA38CUP2</accession>
<proteinExistence type="predicted"/>
<evidence type="ECO:0000313" key="2">
    <source>
        <dbReference type="EMBL" id="GMA33626.1"/>
    </source>
</evidence>
<evidence type="ECO:0000313" key="3">
    <source>
        <dbReference type="Proteomes" id="UP001157161"/>
    </source>
</evidence>
<reference evidence="1" key="2">
    <citation type="submission" date="2023-02" db="EMBL/GenBank/DDBJ databases">
        <authorList>
            <person name="Sun Q."/>
            <person name="Mori K."/>
        </authorList>
    </citation>
    <scope>NUCLEOTIDE SEQUENCE</scope>
    <source>
        <strain evidence="1">NBRC 112290</strain>
    </source>
</reference>